<evidence type="ECO:0000313" key="3">
    <source>
        <dbReference type="Proteomes" id="UP000717696"/>
    </source>
</evidence>
<proteinExistence type="predicted"/>
<accession>A0A9P9F8H8</accession>
<dbReference type="EMBL" id="JAGMUU010000004">
    <property type="protein sequence ID" value="KAH7155383.1"/>
    <property type="molecule type" value="Genomic_DNA"/>
</dbReference>
<evidence type="ECO:0000256" key="1">
    <source>
        <dbReference type="SAM" id="MobiDB-lite"/>
    </source>
</evidence>
<keyword evidence="3" id="KW-1185">Reference proteome</keyword>
<feature type="region of interest" description="Disordered" evidence="1">
    <location>
        <begin position="108"/>
        <end position="131"/>
    </location>
</feature>
<organism evidence="2 3">
    <name type="scientific">Dactylonectria estremocensis</name>
    <dbReference type="NCBI Taxonomy" id="1079267"/>
    <lineage>
        <taxon>Eukaryota</taxon>
        <taxon>Fungi</taxon>
        <taxon>Dikarya</taxon>
        <taxon>Ascomycota</taxon>
        <taxon>Pezizomycotina</taxon>
        <taxon>Sordariomycetes</taxon>
        <taxon>Hypocreomycetidae</taxon>
        <taxon>Hypocreales</taxon>
        <taxon>Nectriaceae</taxon>
        <taxon>Dactylonectria</taxon>
    </lineage>
</organism>
<name>A0A9P9F8H8_9HYPO</name>
<sequence>MGVNWFCGGSGAVDSSLDVEGSSVASGFWRASGGPRSQPQWVEVPSWRKPRPGCFQPGVVVGTQIRGLGLASDQALGGATLDGWMQHPGIPGILSGEERGSQYGEELRSQGPVSRLQVPPQMQPRNRPRCPLNFKGPHGSSWVLMGMDDWWFAAGIATCAPQPSQPSSFWACLGLIIAAHSPEPWFRVGSPFHCFFPGCSAGSHSPASQGFPPVSCIPEWGSCDRAWNSVCTCTWHSMLRETDL</sequence>
<comment type="caution">
    <text evidence="2">The sequence shown here is derived from an EMBL/GenBank/DDBJ whole genome shotgun (WGS) entry which is preliminary data.</text>
</comment>
<protein>
    <submittedName>
        <fullName evidence="2">Uncharacterized protein</fullName>
    </submittedName>
</protein>
<gene>
    <name evidence="2" type="ORF">B0J13DRAFT_521540</name>
</gene>
<evidence type="ECO:0000313" key="2">
    <source>
        <dbReference type="EMBL" id="KAH7155383.1"/>
    </source>
</evidence>
<dbReference type="AlphaFoldDB" id="A0A9P9F8H8"/>
<dbReference type="Proteomes" id="UP000717696">
    <property type="component" value="Unassembled WGS sequence"/>
</dbReference>
<reference evidence="2" key="1">
    <citation type="journal article" date="2021" name="Nat. Commun.">
        <title>Genetic determinants of endophytism in the Arabidopsis root mycobiome.</title>
        <authorList>
            <person name="Mesny F."/>
            <person name="Miyauchi S."/>
            <person name="Thiergart T."/>
            <person name="Pickel B."/>
            <person name="Atanasova L."/>
            <person name="Karlsson M."/>
            <person name="Huettel B."/>
            <person name="Barry K.W."/>
            <person name="Haridas S."/>
            <person name="Chen C."/>
            <person name="Bauer D."/>
            <person name="Andreopoulos W."/>
            <person name="Pangilinan J."/>
            <person name="LaButti K."/>
            <person name="Riley R."/>
            <person name="Lipzen A."/>
            <person name="Clum A."/>
            <person name="Drula E."/>
            <person name="Henrissat B."/>
            <person name="Kohler A."/>
            <person name="Grigoriev I.V."/>
            <person name="Martin F.M."/>
            <person name="Hacquard S."/>
        </authorList>
    </citation>
    <scope>NUCLEOTIDE SEQUENCE</scope>
    <source>
        <strain evidence="2">MPI-CAGE-AT-0021</strain>
    </source>
</reference>